<dbReference type="Proteomes" id="UP000735456">
    <property type="component" value="Unassembled WGS sequence"/>
</dbReference>
<dbReference type="EMBL" id="AATQVU010000001">
    <property type="protein sequence ID" value="EFO3163539.1"/>
    <property type="molecule type" value="Genomic_DNA"/>
</dbReference>
<evidence type="ECO:0000256" key="1">
    <source>
        <dbReference type="SAM" id="MobiDB-lite"/>
    </source>
</evidence>
<feature type="region of interest" description="Disordered" evidence="1">
    <location>
        <begin position="134"/>
        <end position="177"/>
    </location>
</feature>
<reference evidence="3" key="1">
    <citation type="submission" date="2018-06" db="EMBL/GenBank/DDBJ databases">
        <authorList>
            <consortium name="GenomeTrakr network: Whole genome sequencing for foodborne pathogen traceback"/>
        </authorList>
    </citation>
    <scope>NUCLEOTIDE SEQUENCE</scope>
    <source>
        <strain evidence="3">PSU-0700</strain>
    </source>
</reference>
<name>A0A9P2MJL5_ECOLX</name>
<organism evidence="3 4">
    <name type="scientific">Escherichia coli O8</name>
    <dbReference type="NCBI Taxonomy" id="1010796"/>
    <lineage>
        <taxon>Bacteria</taxon>
        <taxon>Pseudomonadati</taxon>
        <taxon>Pseudomonadota</taxon>
        <taxon>Gammaproteobacteria</taxon>
        <taxon>Enterobacterales</taxon>
        <taxon>Enterobacteriaceae</taxon>
        <taxon>Escherichia</taxon>
    </lineage>
</organism>
<dbReference type="AlphaFoldDB" id="A0A9P2MJL5"/>
<protein>
    <recommendedName>
        <fullName evidence="2">Dit-like phage tail protein N-terminal domain-containing protein</fullName>
    </recommendedName>
</protein>
<proteinExistence type="predicted"/>
<comment type="caution">
    <text evidence="3">The sequence shown here is derived from an EMBL/GenBank/DDBJ whole genome shotgun (WGS) entry which is preliminary data.</text>
</comment>
<evidence type="ECO:0000313" key="4">
    <source>
        <dbReference type="Proteomes" id="UP000735456"/>
    </source>
</evidence>
<feature type="compositionally biased region" description="Polar residues" evidence="1">
    <location>
        <begin position="150"/>
        <end position="167"/>
    </location>
</feature>
<evidence type="ECO:0000313" key="3">
    <source>
        <dbReference type="EMBL" id="EFO3163539.1"/>
    </source>
</evidence>
<dbReference type="Pfam" id="PF21821">
    <property type="entry name" value="Dit_like"/>
    <property type="match status" value="1"/>
</dbReference>
<evidence type="ECO:0000259" key="2">
    <source>
        <dbReference type="Pfam" id="PF21821"/>
    </source>
</evidence>
<accession>A0A9P2MJL5</accession>
<sequence length="177" mass="19152">MGTLTITDDVAVLDSSFRQVFPDGRPIKASVKEEAKAMQHPLETGASVVDHRVIQPVEIKISIILPSGVYRDVYQQIRQIWLRGDLLSVQTKTGTYQNMMISGIPHEETTDINDAIPMELALVELKIAETKFAAGASGSPSSPRDGPTNGRGQQQGGTPSEGQQGKTESILHGVLYP</sequence>
<gene>
    <name evidence="3" type="ORF">DP913_00465</name>
</gene>
<feature type="domain" description="Dit-like phage tail protein N-terminal" evidence="2">
    <location>
        <begin position="30"/>
        <end position="133"/>
    </location>
</feature>
<feature type="compositionally biased region" description="Low complexity" evidence="1">
    <location>
        <begin position="134"/>
        <end position="147"/>
    </location>
</feature>
<dbReference type="InterPro" id="IPR048494">
    <property type="entry name" value="Dit-like_N"/>
</dbReference>